<reference evidence="1 2" key="1">
    <citation type="submission" date="2023-04" db="EMBL/GenBank/DDBJ databases">
        <title>Draft genome sequence of acteroides sedimenti strain YN3PY1.</title>
        <authorList>
            <person name="Yoshida N."/>
        </authorList>
    </citation>
    <scope>NUCLEOTIDE SEQUENCE [LARGE SCALE GENOMIC DNA]</scope>
    <source>
        <strain evidence="1 2">YN3PY1</strain>
    </source>
</reference>
<dbReference type="InterPro" id="IPR011990">
    <property type="entry name" value="TPR-like_helical_dom_sf"/>
</dbReference>
<evidence type="ECO:0000313" key="1">
    <source>
        <dbReference type="EMBL" id="BEG99317.1"/>
    </source>
</evidence>
<proteinExistence type="predicted"/>
<keyword evidence="2" id="KW-1185">Reference proteome</keyword>
<dbReference type="EMBL" id="AP028055">
    <property type="protein sequence ID" value="BEG99317.1"/>
    <property type="molecule type" value="Genomic_DNA"/>
</dbReference>
<sequence length="146" mass="17198">MTIVCNHFYERYNWFEVSSINDTRPIGQLKKIVVENNDKSVYNELRYAYLNELESNEILVYSFLMANKVHDRQAYFDIYSLLSSAEHRQEIRLDKEAKTLMIEYLKKGAALNHHQSKFDLGQLYMEGKYVPKDTVLGQKLINTSGY</sequence>
<gene>
    <name evidence="1" type="ORF">BSYN_15820</name>
</gene>
<name>A0ABM8IBC9_9BACE</name>
<dbReference type="Proteomes" id="UP001496674">
    <property type="component" value="Chromosome"/>
</dbReference>
<dbReference type="Gene3D" id="1.25.40.10">
    <property type="entry name" value="Tetratricopeptide repeat domain"/>
    <property type="match status" value="1"/>
</dbReference>
<evidence type="ECO:0000313" key="2">
    <source>
        <dbReference type="Proteomes" id="UP001496674"/>
    </source>
</evidence>
<protein>
    <submittedName>
        <fullName evidence="1">Uncharacterized protein</fullName>
    </submittedName>
</protein>
<accession>A0ABM8IBC9</accession>
<organism evidence="1 2">
    <name type="scientific">Bacteroides sedimenti</name>
    <dbReference type="NCBI Taxonomy" id="2136147"/>
    <lineage>
        <taxon>Bacteria</taxon>
        <taxon>Pseudomonadati</taxon>
        <taxon>Bacteroidota</taxon>
        <taxon>Bacteroidia</taxon>
        <taxon>Bacteroidales</taxon>
        <taxon>Bacteroidaceae</taxon>
        <taxon>Bacteroides</taxon>
    </lineage>
</organism>